<dbReference type="Proteomes" id="UP000824533">
    <property type="component" value="Linkage Group LG05"/>
</dbReference>
<protein>
    <submittedName>
        <fullName evidence="1">Uncharacterized protein</fullName>
    </submittedName>
</protein>
<keyword evidence="2" id="KW-1185">Reference proteome</keyword>
<comment type="caution">
    <text evidence="1">The sequence shown here is derived from an EMBL/GenBank/DDBJ whole genome shotgun (WGS) entry which is preliminary data.</text>
</comment>
<evidence type="ECO:0000313" key="2">
    <source>
        <dbReference type="Proteomes" id="UP000824533"/>
    </source>
</evidence>
<sequence length="869" mass="100210">MDDPSQGVAMNVEVADNEASEFQASSIKAEMIEETVITESMSETELSPKKSLQQTLYLPLTETCTGHSDLLLLEDEKLVKPGDKFESLVHFVQYLNENAKRWLYYYKCSDSRKPSVGIETYTYNCVYLKNKDTYIKKGLRKRNNNTKTDCPCKIKVRHLPNEKALSVVYVCNHHDHELTQEGFHKLQHGRRLPPYLKEEIMDFIALQVDLKKIKKYVHYVTGFTMSRPFFYTILRRMKNNNLERHITDKRLKELSDKLSTVENIKFVSDNNLNSEDQDSENMDETMYNSEEDGSPQHGKKRIAKYKRRSIDSFETEMEVKKIKADPDRKKTKANSDGKKITDLDINKIKIEDNIQEIPEDETMESVANLQQSIKCETQTNPWVSDQCVPNSNITVGYDTTDSNRVVQFKIIQDPNNTNEDGENIQYLIQYSEDDNGYTVQQQDGNNTTGYVLNEQSGMIEHNNLFILNESTGEIEYNNFIINENDAEIEQNQRYILNESNGEIELCQDNSNNENYITYETVVNEFVSDGHAIGDDSQLGDQTDAVYETDNADYEEKPKITGKSLPSLDYDENISQINQCQNNKSYNTTEFEDSTLNNESTMTSEYETQNMSDFNDSTLNNQSTIDAINKETEEAVKAFEKANPGHSLMPVFDVVMKNDGNVAYIVNENALHELKGTDKEVQTDNGGLSSDNKKIAEGQNANIEIRSNNDCTLRLSSSTYTKDEYIHKYNIDIYMTQPNFPKYIEILANEISIDILEMFTNIYKEKAMFKMTTTQTGKHGNTKIWYIKDKHTVRKIARRTDTHHMLDETFILKEKNRALKKRNEALVMKNKYLQDILSKFIQSSTRKINLKEVDNSMMVEGLDSHDTSDF</sequence>
<reference evidence="1 2" key="1">
    <citation type="journal article" date="2021" name="Front. Genet.">
        <title>Chromosome-Level Genome Assembly Reveals Significant Gene Expansion in the Toll and IMD Signaling Pathways of Dendrolimus kikuchii.</title>
        <authorList>
            <person name="Zhou J."/>
            <person name="Wu P."/>
            <person name="Xiong Z."/>
            <person name="Liu N."/>
            <person name="Zhao N."/>
            <person name="Ji M."/>
            <person name="Qiu Y."/>
            <person name="Yang B."/>
        </authorList>
    </citation>
    <scope>NUCLEOTIDE SEQUENCE [LARGE SCALE GENOMIC DNA]</scope>
    <source>
        <strain evidence="1">Ann1</strain>
    </source>
</reference>
<proteinExistence type="predicted"/>
<name>A0ACC1DB45_9NEOP</name>
<dbReference type="EMBL" id="CM034391">
    <property type="protein sequence ID" value="KAJ0180984.1"/>
    <property type="molecule type" value="Genomic_DNA"/>
</dbReference>
<evidence type="ECO:0000313" key="1">
    <source>
        <dbReference type="EMBL" id="KAJ0180984.1"/>
    </source>
</evidence>
<organism evidence="1 2">
    <name type="scientific">Dendrolimus kikuchii</name>
    <dbReference type="NCBI Taxonomy" id="765133"/>
    <lineage>
        <taxon>Eukaryota</taxon>
        <taxon>Metazoa</taxon>
        <taxon>Ecdysozoa</taxon>
        <taxon>Arthropoda</taxon>
        <taxon>Hexapoda</taxon>
        <taxon>Insecta</taxon>
        <taxon>Pterygota</taxon>
        <taxon>Neoptera</taxon>
        <taxon>Endopterygota</taxon>
        <taxon>Lepidoptera</taxon>
        <taxon>Glossata</taxon>
        <taxon>Ditrysia</taxon>
        <taxon>Bombycoidea</taxon>
        <taxon>Lasiocampidae</taxon>
        <taxon>Dendrolimus</taxon>
    </lineage>
</organism>
<accession>A0ACC1DB45</accession>
<gene>
    <name evidence="1" type="ORF">K1T71_003069</name>
</gene>